<proteinExistence type="predicted"/>
<organism evidence="1 2">
    <name type="scientific">Aspergillus lentulus</name>
    <dbReference type="NCBI Taxonomy" id="293939"/>
    <lineage>
        <taxon>Eukaryota</taxon>
        <taxon>Fungi</taxon>
        <taxon>Dikarya</taxon>
        <taxon>Ascomycota</taxon>
        <taxon>Pezizomycotina</taxon>
        <taxon>Eurotiomycetes</taxon>
        <taxon>Eurotiomycetidae</taxon>
        <taxon>Eurotiales</taxon>
        <taxon>Aspergillaceae</taxon>
        <taxon>Aspergillus</taxon>
        <taxon>Aspergillus subgen. Fumigati</taxon>
    </lineage>
</organism>
<reference evidence="1 2" key="1">
    <citation type="submission" date="2015-11" db="EMBL/GenBank/DDBJ databases">
        <title>Aspergillus lentulus strain IFM 54703T.</title>
        <authorList>
            <person name="Kusuya Y."/>
            <person name="Sakai K."/>
            <person name="Kamei K."/>
            <person name="Takahashi H."/>
            <person name="Yaguchi T."/>
        </authorList>
    </citation>
    <scope>NUCLEOTIDE SEQUENCE [LARGE SCALE GENOMIC DNA]</scope>
    <source>
        <strain evidence="1 2">IFM 54703</strain>
    </source>
</reference>
<accession>A0AAN4TDG0</accession>
<dbReference type="EMBL" id="BCLY01000012">
    <property type="protein sequence ID" value="GAQ09908.1"/>
    <property type="molecule type" value="Genomic_DNA"/>
</dbReference>
<comment type="caution">
    <text evidence="1">The sequence shown here is derived from an EMBL/GenBank/DDBJ whole genome shotgun (WGS) entry which is preliminary data.</text>
</comment>
<sequence>MINILGARARKLNKDHFEPLADEMVLHLLLPAPEYMWRACSEEEWLLAQQHALSQTLYQLLQMDRMEDGSGVFEDCAGRLVVQLQGR</sequence>
<gene>
    <name evidence="1" type="ORF">ALT_7229</name>
</gene>
<evidence type="ECO:0000313" key="2">
    <source>
        <dbReference type="Proteomes" id="UP000051487"/>
    </source>
</evidence>
<dbReference type="AlphaFoldDB" id="A0AAN4TDG0"/>
<name>A0AAN4TDG0_ASPLE</name>
<dbReference type="Proteomes" id="UP000051487">
    <property type="component" value="Unassembled WGS sequence"/>
</dbReference>
<evidence type="ECO:0000313" key="1">
    <source>
        <dbReference type="EMBL" id="GAQ09908.1"/>
    </source>
</evidence>
<protein>
    <submittedName>
        <fullName evidence="1">Uncharacterized protein</fullName>
    </submittedName>
</protein>